<keyword evidence="2" id="KW-1185">Reference proteome</keyword>
<proteinExistence type="predicted"/>
<accession>A0AAN8ELI1</accession>
<protein>
    <submittedName>
        <fullName evidence="1">Uncharacterized protein</fullName>
    </submittedName>
</protein>
<gene>
    <name evidence="1" type="ORF">OHC33_000387</name>
</gene>
<organism evidence="1 2">
    <name type="scientific">Knufia fluminis</name>
    <dbReference type="NCBI Taxonomy" id="191047"/>
    <lineage>
        <taxon>Eukaryota</taxon>
        <taxon>Fungi</taxon>
        <taxon>Dikarya</taxon>
        <taxon>Ascomycota</taxon>
        <taxon>Pezizomycotina</taxon>
        <taxon>Eurotiomycetes</taxon>
        <taxon>Chaetothyriomycetidae</taxon>
        <taxon>Chaetothyriales</taxon>
        <taxon>Trichomeriaceae</taxon>
        <taxon>Knufia</taxon>
    </lineage>
</organism>
<dbReference type="AlphaFoldDB" id="A0AAN8ELI1"/>
<dbReference type="EMBL" id="JAKLMC020000001">
    <property type="protein sequence ID" value="KAK5958544.1"/>
    <property type="molecule type" value="Genomic_DNA"/>
</dbReference>
<evidence type="ECO:0000313" key="1">
    <source>
        <dbReference type="EMBL" id="KAK5958544.1"/>
    </source>
</evidence>
<name>A0AAN8ELI1_9EURO</name>
<comment type="caution">
    <text evidence="1">The sequence shown here is derived from an EMBL/GenBank/DDBJ whole genome shotgun (WGS) entry which is preliminary data.</text>
</comment>
<evidence type="ECO:0000313" key="2">
    <source>
        <dbReference type="Proteomes" id="UP001316803"/>
    </source>
</evidence>
<dbReference type="Proteomes" id="UP001316803">
    <property type="component" value="Unassembled WGS sequence"/>
</dbReference>
<reference evidence="1 2" key="1">
    <citation type="submission" date="2022-12" db="EMBL/GenBank/DDBJ databases">
        <title>Genomic features and morphological characterization of a novel Knufia sp. strain isolated from spacecraft assembly facility.</title>
        <authorList>
            <person name="Teixeira M."/>
            <person name="Chander A.M."/>
            <person name="Stajich J.E."/>
            <person name="Venkateswaran K."/>
        </authorList>
    </citation>
    <scope>NUCLEOTIDE SEQUENCE [LARGE SCALE GENOMIC DNA]</scope>
    <source>
        <strain evidence="1 2">FJI-L2-BK-P2</strain>
    </source>
</reference>
<sequence length="227" mass="25396">MSARSALMKYYALSPSSDAEERRKHLSTTHKPESLQLFTVLVKKALDDPKIQARPALLPYYVRDWYYGRGMFELRKECGIDCSVHTDYQRCSSCHECSGFGVKEIWDDVSKEASEVQEQLRICMGVSKLQMPKEIAKYLDILPSSVTGTIVIKTEGETDSRSDVQEVTKAAGSSQDKIMEDSQPADMAMTWTVEVSSAVNEQAGTAQREEMIIDQPAAVKVEPIENS</sequence>